<dbReference type="RefSeq" id="WP_003778629.1">
    <property type="nucleotide sequence ID" value="NZ_JH992960.1"/>
</dbReference>
<name>K9EQD1_9LACT</name>
<accession>K9EQD1</accession>
<dbReference type="AlphaFoldDB" id="K9EQD1"/>
<evidence type="ECO:0000259" key="4">
    <source>
        <dbReference type="Pfam" id="PF16729"/>
    </source>
</evidence>
<proteinExistence type="predicted"/>
<gene>
    <name evidence="5" type="ORF">HMPREF9698_01489</name>
</gene>
<dbReference type="Pfam" id="PF16729">
    <property type="entry name" value="DUF5067"/>
    <property type="match status" value="1"/>
</dbReference>
<evidence type="ECO:0000256" key="3">
    <source>
        <dbReference type="SAM" id="SignalP"/>
    </source>
</evidence>
<dbReference type="EMBL" id="AGXA01000024">
    <property type="protein sequence ID" value="EKU93147.1"/>
    <property type="molecule type" value="Genomic_DNA"/>
</dbReference>
<evidence type="ECO:0000256" key="2">
    <source>
        <dbReference type="SAM" id="MobiDB-lite"/>
    </source>
</evidence>
<dbReference type="Proteomes" id="UP000009875">
    <property type="component" value="Unassembled WGS sequence"/>
</dbReference>
<feature type="signal peptide" evidence="3">
    <location>
        <begin position="1"/>
        <end position="20"/>
    </location>
</feature>
<feature type="domain" description="DUF5067" evidence="4">
    <location>
        <begin position="95"/>
        <end position="210"/>
    </location>
</feature>
<evidence type="ECO:0000313" key="6">
    <source>
        <dbReference type="Proteomes" id="UP000009875"/>
    </source>
</evidence>
<keyword evidence="6" id="KW-1185">Reference proteome</keyword>
<dbReference type="PROSITE" id="PS51257">
    <property type="entry name" value="PROKAR_LIPOPROTEIN"/>
    <property type="match status" value="1"/>
</dbReference>
<dbReference type="STRING" id="883081.HMPREF9698_01489"/>
<dbReference type="InterPro" id="IPR031989">
    <property type="entry name" value="DUF5067"/>
</dbReference>
<dbReference type="HOGENOM" id="CLU_1192772_0_0_9"/>
<reference evidence="5 6" key="1">
    <citation type="submission" date="2012-09" db="EMBL/GenBank/DDBJ databases">
        <title>The Genome Sequence of Alloiococcus otitis ATCC 51267.</title>
        <authorList>
            <consortium name="The Broad Institute Genome Sequencing Platform"/>
            <person name="Earl A."/>
            <person name="Ward D."/>
            <person name="Feldgarden M."/>
            <person name="Gevers D."/>
            <person name="Huys G."/>
            <person name="Walker B."/>
            <person name="Young S.K."/>
            <person name="Zeng Q."/>
            <person name="Gargeya S."/>
            <person name="Fitzgerald M."/>
            <person name="Haas B."/>
            <person name="Abouelleil A."/>
            <person name="Alvarado L."/>
            <person name="Arachchi H.M."/>
            <person name="Berlin A.M."/>
            <person name="Chapman S.B."/>
            <person name="Goldberg J."/>
            <person name="Griggs A."/>
            <person name="Gujja S."/>
            <person name="Hansen M."/>
            <person name="Howarth C."/>
            <person name="Imamovic A."/>
            <person name="Larimer J."/>
            <person name="McCowen C."/>
            <person name="Montmayeur A."/>
            <person name="Murphy C."/>
            <person name="Neiman D."/>
            <person name="Pearson M."/>
            <person name="Priest M."/>
            <person name="Roberts A."/>
            <person name="Saif S."/>
            <person name="Shea T."/>
            <person name="Sisk P."/>
            <person name="Sykes S."/>
            <person name="Wortman J."/>
            <person name="Nusbaum C."/>
            <person name="Birren B."/>
        </authorList>
    </citation>
    <scope>NUCLEOTIDE SEQUENCE [LARGE SCALE GENOMIC DNA]</scope>
    <source>
        <strain evidence="5 6">ATCC 51267</strain>
    </source>
</reference>
<organism evidence="5 6">
    <name type="scientific">Alloiococcus otitis ATCC 51267</name>
    <dbReference type="NCBI Taxonomy" id="883081"/>
    <lineage>
        <taxon>Bacteria</taxon>
        <taxon>Bacillati</taxon>
        <taxon>Bacillota</taxon>
        <taxon>Bacilli</taxon>
        <taxon>Lactobacillales</taxon>
        <taxon>Carnobacteriaceae</taxon>
        <taxon>Alloiococcus</taxon>
    </lineage>
</organism>
<dbReference type="InterPro" id="IPR029050">
    <property type="entry name" value="Immunoprotect_excell_Ig-like"/>
</dbReference>
<feature type="region of interest" description="Disordered" evidence="2">
    <location>
        <begin position="22"/>
        <end position="92"/>
    </location>
</feature>
<comment type="caution">
    <text evidence="5">The sequence shown here is derived from an EMBL/GenBank/DDBJ whole genome shotgun (WGS) entry which is preliminary data.</text>
</comment>
<keyword evidence="1 3" id="KW-0732">Signal</keyword>
<evidence type="ECO:0000256" key="1">
    <source>
        <dbReference type="ARBA" id="ARBA00022729"/>
    </source>
</evidence>
<feature type="chain" id="PRO_5003927701" description="DUF5067 domain-containing protein" evidence="3">
    <location>
        <begin position="21"/>
        <end position="232"/>
    </location>
</feature>
<dbReference type="eggNOG" id="ENOG50349DQ">
    <property type="taxonomic scope" value="Bacteria"/>
</dbReference>
<protein>
    <recommendedName>
        <fullName evidence="4">DUF5067 domain-containing protein</fullName>
    </recommendedName>
</protein>
<feature type="compositionally biased region" description="Acidic residues" evidence="2">
    <location>
        <begin position="32"/>
        <end position="82"/>
    </location>
</feature>
<sequence length="232" mass="25457">MKKKLITLLSLSSLILVACGQDEPTATQDQEPAQEEQAQEDQQEEQADEQTQEEEQEQAEEASDVDDSEGDELEEGEEEVAEVESQSGQWPDAAYWTQDDLPKELEFDNAKYTIHSIDISEGSMTGSTIITLTMDYENLGDQTNSPYLSFITDMNAVQTDGNTTVTLNGANAEMDNLEDQEAVNMGDTQVNPGGEVHATIGYTLSDPSLDVGFIIRSTEIMGNPQGFAWSVN</sequence>
<dbReference type="Gene3D" id="2.60.40.1240">
    <property type="match status" value="1"/>
</dbReference>
<evidence type="ECO:0000313" key="5">
    <source>
        <dbReference type="EMBL" id="EKU93147.1"/>
    </source>
</evidence>
<dbReference type="OrthoDB" id="2190227at2"/>